<sequence>METTTVLPTRVQKTVEIGVAVVDAISEVQCMDKPEWIKDWLHIAIRSAFFSKRRYTEEDAKRQESGVLTALIHIAKVPIDEDTSFAH</sequence>
<evidence type="ECO:0000313" key="1">
    <source>
        <dbReference type="EMBL" id="RMX40184.1"/>
    </source>
</evidence>
<keyword evidence="2" id="KW-1185">Reference proteome</keyword>
<name>A0A3M6TG43_POCDA</name>
<dbReference type="Proteomes" id="UP000275408">
    <property type="component" value="Unassembled WGS sequence"/>
</dbReference>
<comment type="caution">
    <text evidence="1">The sequence shown here is derived from an EMBL/GenBank/DDBJ whole genome shotgun (WGS) entry which is preliminary data.</text>
</comment>
<organism evidence="1 2">
    <name type="scientific">Pocillopora damicornis</name>
    <name type="common">Cauliflower coral</name>
    <name type="synonym">Millepora damicornis</name>
    <dbReference type="NCBI Taxonomy" id="46731"/>
    <lineage>
        <taxon>Eukaryota</taxon>
        <taxon>Metazoa</taxon>
        <taxon>Cnidaria</taxon>
        <taxon>Anthozoa</taxon>
        <taxon>Hexacorallia</taxon>
        <taxon>Scleractinia</taxon>
        <taxon>Astrocoeniina</taxon>
        <taxon>Pocilloporidae</taxon>
        <taxon>Pocillopora</taxon>
    </lineage>
</organism>
<dbReference type="AlphaFoldDB" id="A0A3M6TG43"/>
<accession>A0A3M6TG43</accession>
<protein>
    <submittedName>
        <fullName evidence="1">Uncharacterized protein</fullName>
    </submittedName>
</protein>
<evidence type="ECO:0000313" key="2">
    <source>
        <dbReference type="Proteomes" id="UP000275408"/>
    </source>
</evidence>
<proteinExistence type="predicted"/>
<gene>
    <name evidence="1" type="ORF">pdam_00016637</name>
</gene>
<dbReference type="EMBL" id="RCHS01003680">
    <property type="protein sequence ID" value="RMX40184.1"/>
    <property type="molecule type" value="Genomic_DNA"/>
</dbReference>
<reference evidence="1 2" key="1">
    <citation type="journal article" date="2018" name="Sci. Rep.">
        <title>Comparative analysis of the Pocillopora damicornis genome highlights role of immune system in coral evolution.</title>
        <authorList>
            <person name="Cunning R."/>
            <person name="Bay R.A."/>
            <person name="Gillette P."/>
            <person name="Baker A.C."/>
            <person name="Traylor-Knowles N."/>
        </authorList>
    </citation>
    <scope>NUCLEOTIDE SEQUENCE [LARGE SCALE GENOMIC DNA]</scope>
    <source>
        <strain evidence="1">RSMAS</strain>
        <tissue evidence="1">Whole animal</tissue>
    </source>
</reference>